<evidence type="ECO:0000313" key="2">
    <source>
        <dbReference type="Proteomes" id="UP001153332"/>
    </source>
</evidence>
<reference evidence="1" key="1">
    <citation type="submission" date="2022-12" db="EMBL/GenBank/DDBJ databases">
        <title>Genome Sequence of Lasiodiplodia mahajangana.</title>
        <authorList>
            <person name="Buettner E."/>
        </authorList>
    </citation>
    <scope>NUCLEOTIDE SEQUENCE</scope>
    <source>
        <strain evidence="1">VT137</strain>
    </source>
</reference>
<comment type="caution">
    <text evidence="1">The sequence shown here is derived from an EMBL/GenBank/DDBJ whole genome shotgun (WGS) entry which is preliminary data.</text>
</comment>
<dbReference type="Proteomes" id="UP001153332">
    <property type="component" value="Unassembled WGS sequence"/>
</dbReference>
<organism evidence="1 2">
    <name type="scientific">Lasiodiplodia mahajangana</name>
    <dbReference type="NCBI Taxonomy" id="1108764"/>
    <lineage>
        <taxon>Eukaryota</taxon>
        <taxon>Fungi</taxon>
        <taxon>Dikarya</taxon>
        <taxon>Ascomycota</taxon>
        <taxon>Pezizomycotina</taxon>
        <taxon>Dothideomycetes</taxon>
        <taxon>Dothideomycetes incertae sedis</taxon>
        <taxon>Botryosphaeriales</taxon>
        <taxon>Botryosphaeriaceae</taxon>
        <taxon>Lasiodiplodia</taxon>
    </lineage>
</organism>
<protein>
    <submittedName>
        <fullName evidence="1">Uncharacterized protein</fullName>
    </submittedName>
</protein>
<gene>
    <name evidence="1" type="ORF">O1611_g6019</name>
</gene>
<sequence length="265" mass="29844">MHARPFFVHPYAQGRGNYGISAEQRRPQSSAATVDNLVPPARRSPPAPAVRKMMAEMKVSLAINQLSQQVMESRQFWQEFRDEYLAEVESIKYYVGVEVLQQIWRKKIEFNSKDKHGDERDDQQFSIQSMKLESCLTQVDEATELLAEVGWSDYSSDYDSRQHHLSKVRGAGSLVVGLSKRSVANEAACTDLLEELAELEKLVDSRSATANMLPRIGKHQSEDVKIEGATSNRPGNADADKQMEHDYNEKDNPSGWLGNNGENIS</sequence>
<evidence type="ECO:0000313" key="1">
    <source>
        <dbReference type="EMBL" id="KAJ8127617.1"/>
    </source>
</evidence>
<keyword evidence="2" id="KW-1185">Reference proteome</keyword>
<name>A0ACC2JK05_9PEZI</name>
<proteinExistence type="predicted"/>
<dbReference type="EMBL" id="JAPUUL010001361">
    <property type="protein sequence ID" value="KAJ8127617.1"/>
    <property type="molecule type" value="Genomic_DNA"/>
</dbReference>
<accession>A0ACC2JK05</accession>